<evidence type="ECO:0000256" key="1">
    <source>
        <dbReference type="PROSITE-ProRule" id="PRU00339"/>
    </source>
</evidence>
<organism evidence="2">
    <name type="scientific">Fervidobacterium pennivorans</name>
    <dbReference type="NCBI Taxonomy" id="93466"/>
    <lineage>
        <taxon>Bacteria</taxon>
        <taxon>Thermotogati</taxon>
        <taxon>Thermotogota</taxon>
        <taxon>Thermotogae</taxon>
        <taxon>Thermotogales</taxon>
        <taxon>Fervidobacteriaceae</taxon>
        <taxon>Fervidobacterium</taxon>
    </lineage>
</organism>
<gene>
    <name evidence="2" type="ORF">ENT78_03490</name>
</gene>
<dbReference type="InterPro" id="IPR019734">
    <property type="entry name" value="TPR_rpt"/>
</dbReference>
<protein>
    <recommendedName>
        <fullName evidence="3">Tetratricopeptide repeat protein</fullName>
    </recommendedName>
</protein>
<dbReference type="SMART" id="SM00028">
    <property type="entry name" value="TPR"/>
    <property type="match status" value="1"/>
</dbReference>
<keyword evidence="1" id="KW-0802">TPR repeat</keyword>
<dbReference type="SUPFAM" id="SSF48452">
    <property type="entry name" value="TPR-like"/>
    <property type="match status" value="1"/>
</dbReference>
<comment type="caution">
    <text evidence="2">The sequence shown here is derived from an EMBL/GenBank/DDBJ whole genome shotgun (WGS) entry which is preliminary data.</text>
</comment>
<sequence length="213" mass="24943">MKNIEDLKNLINILENEIKNGSNNSPNYEKIRTLLSEAYFEYGQLLNDNKLKERYYNLALQTAKDIIKTAPENGKAYYIAAMSSAALIDFVNVFQKLQLMNDFDFYIERAIKYTQDNLDKAIANIAKGVRFMNPPWPFYDYKKAEDSFKEAEKYASNYSGLYLNWGQLYLKMGDKKRAEEMLRKVLTMEPHPFFMKQHEDNVKIAKQLLGLIK</sequence>
<dbReference type="PROSITE" id="PS50005">
    <property type="entry name" value="TPR"/>
    <property type="match status" value="1"/>
</dbReference>
<dbReference type="AlphaFoldDB" id="A0A7V4NDY8"/>
<reference evidence="2" key="1">
    <citation type="journal article" date="2020" name="mSystems">
        <title>Genome- and Community-Level Interaction Insights into Carbon Utilization and Element Cycling Functions of Hydrothermarchaeota in Hydrothermal Sediment.</title>
        <authorList>
            <person name="Zhou Z."/>
            <person name="Liu Y."/>
            <person name="Xu W."/>
            <person name="Pan J."/>
            <person name="Luo Z.H."/>
            <person name="Li M."/>
        </authorList>
    </citation>
    <scope>NUCLEOTIDE SEQUENCE [LARGE SCALE GENOMIC DNA]</scope>
    <source>
        <strain evidence="2">SpSt-61</strain>
    </source>
</reference>
<dbReference type="InterPro" id="IPR011990">
    <property type="entry name" value="TPR-like_helical_dom_sf"/>
</dbReference>
<dbReference type="EMBL" id="DSZZ01000164">
    <property type="protein sequence ID" value="HGU52576.1"/>
    <property type="molecule type" value="Genomic_DNA"/>
</dbReference>
<name>A0A7V4NDY8_FERPE</name>
<accession>A0A7V4NDY8</accession>
<feature type="repeat" description="TPR" evidence="1">
    <location>
        <begin position="159"/>
        <end position="192"/>
    </location>
</feature>
<proteinExistence type="predicted"/>
<dbReference type="Gene3D" id="1.25.40.10">
    <property type="entry name" value="Tetratricopeptide repeat domain"/>
    <property type="match status" value="1"/>
</dbReference>
<evidence type="ECO:0000313" key="2">
    <source>
        <dbReference type="EMBL" id="HGU52576.1"/>
    </source>
</evidence>
<evidence type="ECO:0008006" key="3">
    <source>
        <dbReference type="Google" id="ProtNLM"/>
    </source>
</evidence>